<comment type="caution">
    <text evidence="17">The sequence shown here is derived from an EMBL/GenBank/DDBJ whole genome shotgun (WGS) entry which is preliminary data.</text>
</comment>
<dbReference type="OrthoDB" id="108365at2759"/>
<dbReference type="GO" id="GO:0004743">
    <property type="term" value="F:pyruvate kinase activity"/>
    <property type="evidence" value="ECO:0007669"/>
    <property type="project" value="UniProtKB-EC"/>
</dbReference>
<dbReference type="InterPro" id="IPR015806">
    <property type="entry name" value="Pyrv_Knase_insert_dom_sf"/>
</dbReference>
<dbReference type="InterPro" id="IPR015813">
    <property type="entry name" value="Pyrv/PenolPyrv_kinase-like_dom"/>
</dbReference>
<dbReference type="Gene3D" id="2.40.33.10">
    <property type="entry name" value="PK beta-barrel domain-like"/>
    <property type="match status" value="1"/>
</dbReference>
<dbReference type="AlphaFoldDB" id="A0A7J7IHG8"/>
<keyword evidence="7" id="KW-0547">Nucleotide-binding</keyword>
<sequence length="617" mass="67922">MFVLNLASPWGLLSIGPSHDRSDFLEQRSFRKSATLLQKARFRVGATRCGRRERLSLKNTLADSDQQQSLGKKTDVSSAIAQDAGKAAGSPSLRQHNGGAENGTSSERQQYAARYGTVDSMTTSRFASRRQSKIVCTIGPKTCSLESIKQLAEHGMNIARLNMSHGSHEWHGSVIQNIRQVNSEGKYNIGILLDTKGPEVRSGDLKAPIKVSRGERFIWTVRRDRPLEQLSVECPYITDVSYDDFINDVNVGDVLLVDGGMCSFVIKEKRGPDVISECIDEGILTSRRHLNVRGKSASLPAITEKDWEDIRFGIDMNVDFYALSFVKHENDITQLQEYLKTHAPGQFPLVLAKIESAQAVPRLRQILEAADGAMVARGDLGAEIPVEEVPIVQEEIVYLNRAMHKPTIVATHMLESMIVYPTPTRAEVTDITEAIRQGTDATMLSGETANGAYPLEALTVMDTVAKSVFLQEREGLLSAALPSTERRVSAIRAKSAQLDPMASMTETAASLADGVEAACIIVFTKSGRVASLMSSARPGCPIYAFTPGENTARKLTLFWGVTAFCLEFFIDPEITIHRALEELNRRGLMKKNDIVVIVSDLLVRDDLSVDSIQVRRA</sequence>
<feature type="compositionally biased region" description="Polar residues" evidence="14">
    <location>
        <begin position="60"/>
        <end position="80"/>
    </location>
</feature>
<dbReference type="InterPro" id="IPR015793">
    <property type="entry name" value="Pyrv_Knase_brl"/>
</dbReference>
<dbReference type="GO" id="GO:0016301">
    <property type="term" value="F:kinase activity"/>
    <property type="evidence" value="ECO:0007669"/>
    <property type="project" value="UniProtKB-KW"/>
</dbReference>
<evidence type="ECO:0000256" key="9">
    <source>
        <dbReference type="ARBA" id="ARBA00022840"/>
    </source>
</evidence>
<keyword evidence="5 13" id="KW-0808">Transferase</keyword>
<dbReference type="SUPFAM" id="SSF52935">
    <property type="entry name" value="PK C-terminal domain-like"/>
    <property type="match status" value="1"/>
</dbReference>
<evidence type="ECO:0000256" key="14">
    <source>
        <dbReference type="SAM" id="MobiDB-lite"/>
    </source>
</evidence>
<evidence type="ECO:0000256" key="4">
    <source>
        <dbReference type="ARBA" id="ARBA00012142"/>
    </source>
</evidence>
<gene>
    <name evidence="17" type="ORF">F1559_004212</name>
</gene>
<evidence type="ECO:0000256" key="11">
    <source>
        <dbReference type="ARBA" id="ARBA00023152"/>
    </source>
</evidence>
<evidence type="ECO:0000256" key="12">
    <source>
        <dbReference type="ARBA" id="ARBA00023317"/>
    </source>
</evidence>
<dbReference type="Gene3D" id="3.40.1380.20">
    <property type="entry name" value="Pyruvate kinase, C-terminal domain"/>
    <property type="match status" value="1"/>
</dbReference>
<feature type="domain" description="Pyruvate kinase barrel" evidence="15">
    <location>
        <begin position="130"/>
        <end position="457"/>
    </location>
</feature>
<evidence type="ECO:0000256" key="2">
    <source>
        <dbReference type="ARBA" id="ARBA00004997"/>
    </source>
</evidence>
<dbReference type="InterPro" id="IPR015795">
    <property type="entry name" value="Pyrv_Knase_C"/>
</dbReference>
<accession>A0A7J7IHG8</accession>
<evidence type="ECO:0000256" key="10">
    <source>
        <dbReference type="ARBA" id="ARBA00022842"/>
    </source>
</evidence>
<evidence type="ECO:0000259" key="16">
    <source>
        <dbReference type="Pfam" id="PF02887"/>
    </source>
</evidence>
<keyword evidence="10 13" id="KW-0460">Magnesium</keyword>
<comment type="similarity">
    <text evidence="3 13">Belongs to the pyruvate kinase family.</text>
</comment>
<dbReference type="SUPFAM" id="SSF51621">
    <property type="entry name" value="Phosphoenolpyruvate/pyruvate domain"/>
    <property type="match status" value="1"/>
</dbReference>
<dbReference type="EC" id="2.7.1.40" evidence="4 13"/>
<evidence type="ECO:0000256" key="5">
    <source>
        <dbReference type="ARBA" id="ARBA00022679"/>
    </source>
</evidence>
<comment type="cofactor">
    <cofactor evidence="1">
        <name>K(+)</name>
        <dbReference type="ChEBI" id="CHEBI:29103"/>
    </cofactor>
</comment>
<dbReference type="SUPFAM" id="SSF50800">
    <property type="entry name" value="PK beta-barrel domain-like"/>
    <property type="match status" value="1"/>
</dbReference>
<dbReference type="GO" id="GO:0000287">
    <property type="term" value="F:magnesium ion binding"/>
    <property type="evidence" value="ECO:0007669"/>
    <property type="project" value="InterPro"/>
</dbReference>
<evidence type="ECO:0000256" key="13">
    <source>
        <dbReference type="RuleBase" id="RU000504"/>
    </source>
</evidence>
<comment type="pathway">
    <text evidence="2 13">Carbohydrate degradation; glycolysis; pyruvate from D-glyceraldehyde 3-phosphate: step 5/5.</text>
</comment>
<evidence type="ECO:0000259" key="15">
    <source>
        <dbReference type="Pfam" id="PF00224"/>
    </source>
</evidence>
<evidence type="ECO:0000256" key="3">
    <source>
        <dbReference type="ARBA" id="ARBA00008663"/>
    </source>
</evidence>
<comment type="catalytic activity">
    <reaction evidence="13">
        <text>pyruvate + ATP = phosphoenolpyruvate + ADP + H(+)</text>
        <dbReference type="Rhea" id="RHEA:18157"/>
        <dbReference type="ChEBI" id="CHEBI:15361"/>
        <dbReference type="ChEBI" id="CHEBI:15378"/>
        <dbReference type="ChEBI" id="CHEBI:30616"/>
        <dbReference type="ChEBI" id="CHEBI:58702"/>
        <dbReference type="ChEBI" id="CHEBI:456216"/>
        <dbReference type="EC" id="2.7.1.40"/>
    </reaction>
</comment>
<dbReference type="Pfam" id="PF02887">
    <property type="entry name" value="PK_C"/>
    <property type="match status" value="1"/>
</dbReference>
<keyword evidence="8 13" id="KW-0418">Kinase</keyword>
<feature type="region of interest" description="Disordered" evidence="14">
    <location>
        <begin position="60"/>
        <end position="108"/>
    </location>
</feature>
<organism evidence="17 18">
    <name type="scientific">Cyanidiococcus yangmingshanensis</name>
    <dbReference type="NCBI Taxonomy" id="2690220"/>
    <lineage>
        <taxon>Eukaryota</taxon>
        <taxon>Rhodophyta</taxon>
        <taxon>Bangiophyceae</taxon>
        <taxon>Cyanidiales</taxon>
        <taxon>Cyanidiaceae</taxon>
        <taxon>Cyanidiococcus</taxon>
    </lineage>
</organism>
<dbReference type="NCBIfam" id="TIGR01064">
    <property type="entry name" value="pyruv_kin"/>
    <property type="match status" value="1"/>
</dbReference>
<dbReference type="UniPathway" id="UPA00109">
    <property type="reaction ID" value="UER00188"/>
</dbReference>
<evidence type="ECO:0000313" key="17">
    <source>
        <dbReference type="EMBL" id="KAF6002556.1"/>
    </source>
</evidence>
<dbReference type="InterPro" id="IPR040442">
    <property type="entry name" value="Pyrv_kinase-like_dom_sf"/>
</dbReference>
<evidence type="ECO:0000256" key="8">
    <source>
        <dbReference type="ARBA" id="ARBA00022777"/>
    </source>
</evidence>
<evidence type="ECO:0000256" key="1">
    <source>
        <dbReference type="ARBA" id="ARBA00001958"/>
    </source>
</evidence>
<dbReference type="EMBL" id="VWRR01000010">
    <property type="protein sequence ID" value="KAF6002556.1"/>
    <property type="molecule type" value="Genomic_DNA"/>
</dbReference>
<dbReference type="InterPro" id="IPR036918">
    <property type="entry name" value="Pyrv_Knase_C_sf"/>
</dbReference>
<keyword evidence="11 13" id="KW-0324">Glycolysis</keyword>
<dbReference type="Pfam" id="PF00224">
    <property type="entry name" value="PK"/>
    <property type="match status" value="1"/>
</dbReference>
<protein>
    <recommendedName>
        <fullName evidence="4 13">Pyruvate kinase</fullName>
        <ecNumber evidence="4 13">2.7.1.40</ecNumber>
    </recommendedName>
</protein>
<feature type="domain" description="Pyruvate kinase C-terminal" evidence="16">
    <location>
        <begin position="504"/>
        <end position="610"/>
    </location>
</feature>
<keyword evidence="18" id="KW-1185">Reference proteome</keyword>
<dbReference type="Proteomes" id="UP000530660">
    <property type="component" value="Unassembled WGS sequence"/>
</dbReference>
<name>A0A7J7IHG8_9RHOD</name>
<keyword evidence="9" id="KW-0067">ATP-binding</keyword>
<dbReference type="InterPro" id="IPR011037">
    <property type="entry name" value="Pyrv_Knase-like_insert_dom_sf"/>
</dbReference>
<dbReference type="NCBIfam" id="NF004491">
    <property type="entry name" value="PRK05826.1"/>
    <property type="match status" value="1"/>
</dbReference>
<proteinExistence type="inferred from homology"/>
<dbReference type="GO" id="GO:0030955">
    <property type="term" value="F:potassium ion binding"/>
    <property type="evidence" value="ECO:0007669"/>
    <property type="project" value="InterPro"/>
</dbReference>
<dbReference type="PANTHER" id="PTHR11817">
    <property type="entry name" value="PYRUVATE KINASE"/>
    <property type="match status" value="1"/>
</dbReference>
<keyword evidence="12" id="KW-0670">Pyruvate</keyword>
<dbReference type="GO" id="GO:0005524">
    <property type="term" value="F:ATP binding"/>
    <property type="evidence" value="ECO:0007669"/>
    <property type="project" value="UniProtKB-KW"/>
</dbReference>
<evidence type="ECO:0000313" key="18">
    <source>
        <dbReference type="Proteomes" id="UP000530660"/>
    </source>
</evidence>
<dbReference type="InterPro" id="IPR001697">
    <property type="entry name" value="Pyr_Knase"/>
</dbReference>
<reference evidence="17 18" key="1">
    <citation type="journal article" date="2020" name="J. Phycol.">
        <title>Comparative genome analysis reveals Cyanidiococcus gen. nov., a new extremophilic red algal genus sister to Cyanidioschyzon (Cyanidioschyzonaceae, Rhodophyta).</title>
        <authorList>
            <person name="Liu S.-L."/>
            <person name="Chiang Y.-R."/>
            <person name="Yoon H.S."/>
            <person name="Fu H.-Y."/>
        </authorList>
    </citation>
    <scope>NUCLEOTIDE SEQUENCE [LARGE SCALE GENOMIC DNA]</scope>
    <source>
        <strain evidence="17 18">THAL066</strain>
    </source>
</reference>
<evidence type="ECO:0000256" key="7">
    <source>
        <dbReference type="ARBA" id="ARBA00022741"/>
    </source>
</evidence>
<evidence type="ECO:0000256" key="6">
    <source>
        <dbReference type="ARBA" id="ARBA00022723"/>
    </source>
</evidence>
<dbReference type="Gene3D" id="3.20.20.60">
    <property type="entry name" value="Phosphoenolpyruvate-binding domains"/>
    <property type="match status" value="1"/>
</dbReference>
<keyword evidence="6" id="KW-0479">Metal-binding</keyword>
<dbReference type="PRINTS" id="PR01050">
    <property type="entry name" value="PYRUVTKNASE"/>
</dbReference>